<reference evidence="1 2" key="1">
    <citation type="journal article" date="2024" name="IMA Fungus">
        <title>IMA Genome - F19 : A genome assembly and annotation guide to empower mycologists, including annotated draft genome sequences of Ceratocystis pirilliformis, Diaporthe australafricana, Fusarium ophioides, Paecilomyces lecythidis, and Sporothrix stenoceras.</title>
        <authorList>
            <person name="Aylward J."/>
            <person name="Wilson A.M."/>
            <person name="Visagie C.M."/>
            <person name="Spraker J."/>
            <person name="Barnes I."/>
            <person name="Buitendag C."/>
            <person name="Ceriani C."/>
            <person name="Del Mar Angel L."/>
            <person name="du Plessis D."/>
            <person name="Fuchs T."/>
            <person name="Gasser K."/>
            <person name="Kramer D."/>
            <person name="Li W."/>
            <person name="Munsamy K."/>
            <person name="Piso A."/>
            <person name="Price J.L."/>
            <person name="Sonnekus B."/>
            <person name="Thomas C."/>
            <person name="van der Nest A."/>
            <person name="van Dijk A."/>
            <person name="van Heerden A."/>
            <person name="van Vuuren N."/>
            <person name="Yilmaz N."/>
            <person name="Duong T.A."/>
            <person name="van der Merwe N.A."/>
            <person name="Wingfield M.J."/>
            <person name="Wingfield B.D."/>
        </authorList>
    </citation>
    <scope>NUCLEOTIDE SEQUENCE [LARGE SCALE GENOMIC DNA]</scope>
    <source>
        <strain evidence="1 2">CMW 12675</strain>
    </source>
</reference>
<gene>
    <name evidence="1" type="ORF">Cpir12675_003402</name>
</gene>
<accession>A0ABR3Z489</accession>
<evidence type="ECO:0000313" key="2">
    <source>
        <dbReference type="Proteomes" id="UP001583280"/>
    </source>
</evidence>
<protein>
    <submittedName>
        <fullName evidence="1">Uncharacterized protein</fullName>
    </submittedName>
</protein>
<sequence length="434" mass="49823">MYAKVPKRLQKISELKFANHENELVKFCDLGLEYASQALYPWRDAAKAKELEKIPTKLHEIGEPVCSIYLETIEEHIVLKLEVETDSISNFQPILEINMSIELLDMVHVSSIKNEFGLLDLEAWILAIPSEFPRMIEKQGLWPLLRRLIMEYHEKLNLFYEPDPISPSQAALYTLELLVRKSAGDMERLSQIEDYVQKRNDLAKYGFQYACSNFGHAEDLSVKLFDSGFKFGKLPLEIQAHDGRKWEEKTDELKQAKEEELDSVSGQELSLDCVALKTAEELGIEVSERMLPSGEDRQKAVVVKLLLTSWMNAWRDSTLFLHLDLFKGILQKAGTHAWVYLELESYQALTTNGVSISGTIVEDILVENGLQWKYWQALPFLESYVPTEEMDYPIEKLKIFQLKMPPAPTVLDYFSFRAGHSAGPSPNEVISKQW</sequence>
<proteinExistence type="predicted"/>
<evidence type="ECO:0000313" key="1">
    <source>
        <dbReference type="EMBL" id="KAL1895130.1"/>
    </source>
</evidence>
<comment type="caution">
    <text evidence="1">The sequence shown here is derived from an EMBL/GenBank/DDBJ whole genome shotgun (WGS) entry which is preliminary data.</text>
</comment>
<name>A0ABR3Z489_9PEZI</name>
<keyword evidence="2" id="KW-1185">Reference proteome</keyword>
<organism evidence="1 2">
    <name type="scientific">Ceratocystis pirilliformis</name>
    <dbReference type="NCBI Taxonomy" id="259994"/>
    <lineage>
        <taxon>Eukaryota</taxon>
        <taxon>Fungi</taxon>
        <taxon>Dikarya</taxon>
        <taxon>Ascomycota</taxon>
        <taxon>Pezizomycotina</taxon>
        <taxon>Sordariomycetes</taxon>
        <taxon>Hypocreomycetidae</taxon>
        <taxon>Microascales</taxon>
        <taxon>Ceratocystidaceae</taxon>
        <taxon>Ceratocystis</taxon>
    </lineage>
</organism>
<dbReference type="Proteomes" id="UP001583280">
    <property type="component" value="Unassembled WGS sequence"/>
</dbReference>
<dbReference type="EMBL" id="JAWDJO010000079">
    <property type="protein sequence ID" value="KAL1895130.1"/>
    <property type="molecule type" value="Genomic_DNA"/>
</dbReference>